<reference evidence="7 8" key="1">
    <citation type="submission" date="2020-08" db="EMBL/GenBank/DDBJ databases">
        <title>Genome public.</title>
        <authorList>
            <person name="Liu C."/>
            <person name="Sun Q."/>
        </authorList>
    </citation>
    <scope>NUCLEOTIDE SEQUENCE [LARGE SCALE GENOMIC DNA]</scope>
    <source>
        <strain evidence="7 8">NSJ-71</strain>
    </source>
</reference>
<dbReference type="PANTHER" id="PTHR43605:SF10">
    <property type="entry name" value="ACYL-COA SYNTHETASE MEDIUM CHAIN FAMILY MEMBER 3"/>
    <property type="match status" value="1"/>
</dbReference>
<evidence type="ECO:0000313" key="8">
    <source>
        <dbReference type="Proteomes" id="UP000636755"/>
    </source>
</evidence>
<dbReference type="SUPFAM" id="SSF56801">
    <property type="entry name" value="Acetyl-CoA synthetase-like"/>
    <property type="match status" value="1"/>
</dbReference>
<protein>
    <submittedName>
        <fullName evidence="7">AMP-binding protein</fullName>
    </submittedName>
</protein>
<feature type="domain" description="AMP-binding enzyme C-terminal" evidence="6">
    <location>
        <begin position="456"/>
        <end position="534"/>
    </location>
</feature>
<dbReference type="PROSITE" id="PS00455">
    <property type="entry name" value="AMP_BINDING"/>
    <property type="match status" value="1"/>
</dbReference>
<keyword evidence="2" id="KW-0436">Ligase</keyword>
<feature type="domain" description="AMP-dependent synthetase/ligase" evidence="5">
    <location>
        <begin position="38"/>
        <end position="405"/>
    </location>
</feature>
<accession>A0ABR7HMR3</accession>
<keyword evidence="8" id="KW-1185">Reference proteome</keyword>
<keyword evidence="3" id="KW-0547">Nucleotide-binding</keyword>
<evidence type="ECO:0000256" key="2">
    <source>
        <dbReference type="ARBA" id="ARBA00022598"/>
    </source>
</evidence>
<dbReference type="Proteomes" id="UP000636755">
    <property type="component" value="Unassembled WGS sequence"/>
</dbReference>
<name>A0ABR7HMR3_9FIRM</name>
<organism evidence="7 8">
    <name type="scientific">Ruminococcus intestinalis</name>
    <dbReference type="NCBI Taxonomy" id="2763066"/>
    <lineage>
        <taxon>Bacteria</taxon>
        <taxon>Bacillati</taxon>
        <taxon>Bacillota</taxon>
        <taxon>Clostridia</taxon>
        <taxon>Eubacteriales</taxon>
        <taxon>Oscillospiraceae</taxon>
        <taxon>Ruminococcus</taxon>
    </lineage>
</organism>
<keyword evidence="4" id="KW-0067">ATP-binding</keyword>
<dbReference type="Pfam" id="PF00501">
    <property type="entry name" value="AMP-binding"/>
    <property type="match status" value="1"/>
</dbReference>
<dbReference type="InterPro" id="IPR025110">
    <property type="entry name" value="AMP-bd_C"/>
</dbReference>
<dbReference type="RefSeq" id="WP_186935839.1">
    <property type="nucleotide sequence ID" value="NZ_JACOPS010000004.1"/>
</dbReference>
<dbReference type="EMBL" id="JACOPS010000004">
    <property type="protein sequence ID" value="MBC5728772.1"/>
    <property type="molecule type" value="Genomic_DNA"/>
</dbReference>
<dbReference type="InterPro" id="IPR020845">
    <property type="entry name" value="AMP-binding_CS"/>
</dbReference>
<dbReference type="InterPro" id="IPR051087">
    <property type="entry name" value="Mitochondrial_ACSM"/>
</dbReference>
<proteinExistence type="inferred from homology"/>
<evidence type="ECO:0000256" key="4">
    <source>
        <dbReference type="ARBA" id="ARBA00022840"/>
    </source>
</evidence>
<evidence type="ECO:0000256" key="1">
    <source>
        <dbReference type="ARBA" id="ARBA00006432"/>
    </source>
</evidence>
<evidence type="ECO:0000259" key="6">
    <source>
        <dbReference type="Pfam" id="PF13193"/>
    </source>
</evidence>
<dbReference type="Pfam" id="PF13193">
    <property type="entry name" value="AMP-binding_C"/>
    <property type="match status" value="1"/>
</dbReference>
<evidence type="ECO:0000313" key="7">
    <source>
        <dbReference type="EMBL" id="MBC5728772.1"/>
    </source>
</evidence>
<dbReference type="InterPro" id="IPR000873">
    <property type="entry name" value="AMP-dep_synth/lig_dom"/>
</dbReference>
<sequence length="549" mass="62209">MQLFKNFCDYTLDKNGVLEKFELKYPDNYNFGYDVVDEMAKCAPNDIAVQWTNVHNERKTFTFSDIATLSNKAANALRNNGVKKGDKVLVILKRNYEYWYIVPALHKLGAVVIPATNMLTLDDITYRIETADIKFAVSTPDDVTAETLVQAKTVKSQLEKVFVVRRDVEGSINLTKEIENADENLERVQTKAKEPMLIYFTSGTTGYPKAVMHNHTYTLAHIVTAKFWQNVKENGLHLTVAETGWGKASWGKIYGQWLCGCGVMVYDFDIFSPEKLLKVIEDFKVTSFCAPPTVYRYFIKKDMKKFDLSHLEHITTAGEALNPEVFEQVHKQTGLQIMEGFGQTESVLMLGNLVGSTAKIGSLGKPTPLYNIMIADNEGNRLPANEVGEIVVIPSENQHGIFMGYCGNEDLYANVWKYGIYHTGDTAYMDDDGYYWYVGRIDDLIKTRGYRVGPFEIENVLMEHPAVMECAVTGIPDKARGQAIKATIHLAKGFDKSKELMQDIKHFVNSKVASYKHIQHIEFIDEMPKTISGKIKRIDIRDIDRTKLC</sequence>
<gene>
    <name evidence="7" type="ORF">H8R91_09640</name>
</gene>
<dbReference type="Gene3D" id="3.40.50.12780">
    <property type="entry name" value="N-terminal domain of ligase-like"/>
    <property type="match status" value="1"/>
</dbReference>
<dbReference type="InterPro" id="IPR042099">
    <property type="entry name" value="ANL_N_sf"/>
</dbReference>
<comment type="similarity">
    <text evidence="1">Belongs to the ATP-dependent AMP-binding enzyme family.</text>
</comment>
<evidence type="ECO:0000256" key="3">
    <source>
        <dbReference type="ARBA" id="ARBA00022741"/>
    </source>
</evidence>
<evidence type="ECO:0000259" key="5">
    <source>
        <dbReference type="Pfam" id="PF00501"/>
    </source>
</evidence>
<dbReference type="PANTHER" id="PTHR43605">
    <property type="entry name" value="ACYL-COENZYME A SYNTHETASE"/>
    <property type="match status" value="1"/>
</dbReference>
<comment type="caution">
    <text evidence="7">The sequence shown here is derived from an EMBL/GenBank/DDBJ whole genome shotgun (WGS) entry which is preliminary data.</text>
</comment>
<dbReference type="Gene3D" id="3.30.300.30">
    <property type="match status" value="1"/>
</dbReference>
<dbReference type="InterPro" id="IPR045851">
    <property type="entry name" value="AMP-bd_C_sf"/>
</dbReference>